<dbReference type="AlphaFoldDB" id="A0A1Y2BHX0"/>
<dbReference type="Proteomes" id="UP000193920">
    <property type="component" value="Unassembled WGS sequence"/>
</dbReference>
<organism evidence="1 2">
    <name type="scientific">Neocallimastix californiae</name>
    <dbReference type="NCBI Taxonomy" id="1754190"/>
    <lineage>
        <taxon>Eukaryota</taxon>
        <taxon>Fungi</taxon>
        <taxon>Fungi incertae sedis</taxon>
        <taxon>Chytridiomycota</taxon>
        <taxon>Chytridiomycota incertae sedis</taxon>
        <taxon>Neocallimastigomycetes</taxon>
        <taxon>Neocallimastigales</taxon>
        <taxon>Neocallimastigaceae</taxon>
        <taxon>Neocallimastix</taxon>
    </lineage>
</organism>
<dbReference type="PANTHER" id="PTHR38436">
    <property type="entry name" value="POLYKETIDE CYCLASE SNOAL-LIKE DOMAIN"/>
    <property type="match status" value="1"/>
</dbReference>
<dbReference type="InterPro" id="IPR032710">
    <property type="entry name" value="NTF2-like_dom_sf"/>
</dbReference>
<accession>A0A1Y2BHX0</accession>
<proteinExistence type="predicted"/>
<dbReference type="PANTHER" id="PTHR38436:SF1">
    <property type="entry name" value="ESTER CYCLASE"/>
    <property type="match status" value="1"/>
</dbReference>
<protein>
    <submittedName>
        <fullName evidence="1">NTF2-like protein</fullName>
    </submittedName>
</protein>
<name>A0A1Y2BHX0_9FUNG</name>
<comment type="caution">
    <text evidence="1">The sequence shown here is derived from an EMBL/GenBank/DDBJ whole genome shotgun (WGS) entry which is preliminary data.</text>
</comment>
<dbReference type="Pfam" id="PF07366">
    <property type="entry name" value="SnoaL"/>
    <property type="match status" value="1"/>
</dbReference>
<gene>
    <name evidence="1" type="ORF">LY90DRAFT_705009</name>
</gene>
<evidence type="ECO:0000313" key="2">
    <source>
        <dbReference type="Proteomes" id="UP000193920"/>
    </source>
</evidence>
<dbReference type="Gene3D" id="3.10.450.50">
    <property type="match status" value="1"/>
</dbReference>
<dbReference type="SUPFAM" id="SSF54427">
    <property type="entry name" value="NTF2-like"/>
    <property type="match status" value="1"/>
</dbReference>
<keyword evidence="2" id="KW-1185">Reference proteome</keyword>
<sequence length="144" mass="16344">MGSIIERNKKIMKEFEEMISCQDTKRQEELGEILVDPEAPFFTPASPEPLYGGKGYLAFVYMLRRSFSDIKWKMIDMAVDNEKAAVHWEATGTHDGVFMGKEPTGTKLKFSLMNFYYINEKGKIYKDVAADGMYGILKPLGLAP</sequence>
<dbReference type="EMBL" id="MCOG01000156">
    <property type="protein sequence ID" value="ORY34381.1"/>
    <property type="molecule type" value="Genomic_DNA"/>
</dbReference>
<dbReference type="InterPro" id="IPR009959">
    <property type="entry name" value="Cyclase_SnoaL-like"/>
</dbReference>
<evidence type="ECO:0000313" key="1">
    <source>
        <dbReference type="EMBL" id="ORY34381.1"/>
    </source>
</evidence>
<reference evidence="1 2" key="1">
    <citation type="submission" date="2016-08" db="EMBL/GenBank/DDBJ databases">
        <title>A Parts List for Fungal Cellulosomes Revealed by Comparative Genomics.</title>
        <authorList>
            <consortium name="DOE Joint Genome Institute"/>
            <person name="Haitjema C.H."/>
            <person name="Gilmore S.P."/>
            <person name="Henske J.K."/>
            <person name="Solomon K.V."/>
            <person name="De Groot R."/>
            <person name="Kuo A."/>
            <person name="Mondo S.J."/>
            <person name="Salamov A.A."/>
            <person name="Labutti K."/>
            <person name="Zhao Z."/>
            <person name="Chiniquy J."/>
            <person name="Barry K."/>
            <person name="Brewer H.M."/>
            <person name="Purvine S.O."/>
            <person name="Wright A.T."/>
            <person name="Boxma B."/>
            <person name="Van Alen T."/>
            <person name="Hackstein J.H."/>
            <person name="Baker S.E."/>
            <person name="Grigoriev I.V."/>
            <person name="O'Malley M.A."/>
        </authorList>
    </citation>
    <scope>NUCLEOTIDE SEQUENCE [LARGE SCALE GENOMIC DNA]</scope>
    <source>
        <strain evidence="1 2">G1</strain>
    </source>
</reference>
<dbReference type="GO" id="GO:0030638">
    <property type="term" value="P:polyketide metabolic process"/>
    <property type="evidence" value="ECO:0007669"/>
    <property type="project" value="InterPro"/>
</dbReference>